<feature type="domain" description="EGF-like" evidence="5">
    <location>
        <begin position="120"/>
        <end position="155"/>
    </location>
</feature>
<dbReference type="PaxDb" id="30732-ENSOMEP00000028353"/>
<dbReference type="PROSITE" id="PS01185">
    <property type="entry name" value="CTCK_1"/>
    <property type="match status" value="1"/>
</dbReference>
<keyword evidence="2" id="KW-0245">EGF-like domain</keyword>
<feature type="disulfide bond" evidence="2">
    <location>
        <begin position="124"/>
        <end position="134"/>
    </location>
</feature>
<dbReference type="SUPFAM" id="SSF49899">
    <property type="entry name" value="Concanavalin A-like lectins/glucanases"/>
    <property type="match status" value="1"/>
</dbReference>
<evidence type="ECO:0000259" key="4">
    <source>
        <dbReference type="PROSITE" id="PS50025"/>
    </source>
</evidence>
<accession>A0A3B3DE14</accession>
<evidence type="ECO:0000313" key="6">
    <source>
        <dbReference type="Ensembl" id="ENSOMEP00000028353.1"/>
    </source>
</evidence>
<evidence type="ECO:0000256" key="1">
    <source>
        <dbReference type="ARBA" id="ARBA00023157"/>
    </source>
</evidence>
<protein>
    <submittedName>
        <fullName evidence="6">Uncharacterized protein</fullName>
    </submittedName>
</protein>
<feature type="disulfide bond" evidence="2">
    <location>
        <begin position="145"/>
        <end position="154"/>
    </location>
</feature>
<keyword evidence="1 2" id="KW-1015">Disulfide bond</keyword>
<evidence type="ECO:0000259" key="3">
    <source>
        <dbReference type="PROSITE" id="PS01225"/>
    </source>
</evidence>
<dbReference type="PROSITE" id="PS00022">
    <property type="entry name" value="EGF_1"/>
    <property type="match status" value="2"/>
</dbReference>
<feature type="domain" description="CTCK" evidence="3">
    <location>
        <begin position="160"/>
        <end position="244"/>
    </location>
</feature>
<dbReference type="InterPro" id="IPR000742">
    <property type="entry name" value="EGF"/>
</dbReference>
<evidence type="ECO:0000259" key="5">
    <source>
        <dbReference type="PROSITE" id="PS50026"/>
    </source>
</evidence>
<organism evidence="6 7">
    <name type="scientific">Oryzias melastigma</name>
    <name type="common">Marine medaka</name>
    <dbReference type="NCBI Taxonomy" id="30732"/>
    <lineage>
        <taxon>Eukaryota</taxon>
        <taxon>Metazoa</taxon>
        <taxon>Chordata</taxon>
        <taxon>Craniata</taxon>
        <taxon>Vertebrata</taxon>
        <taxon>Euteleostomi</taxon>
        <taxon>Actinopterygii</taxon>
        <taxon>Neopterygii</taxon>
        <taxon>Teleostei</taxon>
        <taxon>Neoteleostei</taxon>
        <taxon>Acanthomorphata</taxon>
        <taxon>Ovalentaria</taxon>
        <taxon>Atherinomorphae</taxon>
        <taxon>Beloniformes</taxon>
        <taxon>Adrianichthyidae</taxon>
        <taxon>Oryziinae</taxon>
        <taxon>Oryzias</taxon>
    </lineage>
</organism>
<dbReference type="SMART" id="SM00041">
    <property type="entry name" value="CT"/>
    <property type="match status" value="1"/>
</dbReference>
<comment type="caution">
    <text evidence="2">Lacks conserved residue(s) required for the propagation of feature annotation.</text>
</comment>
<dbReference type="PROSITE" id="PS01186">
    <property type="entry name" value="EGF_2"/>
    <property type="match status" value="2"/>
</dbReference>
<evidence type="ECO:0000256" key="2">
    <source>
        <dbReference type="PROSITE-ProRule" id="PRU00076"/>
    </source>
</evidence>
<reference evidence="6" key="1">
    <citation type="submission" date="2025-08" db="UniProtKB">
        <authorList>
            <consortium name="Ensembl"/>
        </authorList>
    </citation>
    <scope>IDENTIFICATION</scope>
</reference>
<dbReference type="Gene3D" id="2.10.25.10">
    <property type="entry name" value="Laminin"/>
    <property type="match status" value="2"/>
</dbReference>
<dbReference type="OMA" id="GRCACED"/>
<feature type="domain" description="Laminin G" evidence="4">
    <location>
        <begin position="1"/>
        <end position="51"/>
    </location>
</feature>
<dbReference type="Gene3D" id="2.60.120.200">
    <property type="match status" value="1"/>
</dbReference>
<dbReference type="InterPro" id="IPR006207">
    <property type="entry name" value="Cys_knot_C"/>
</dbReference>
<dbReference type="SMART" id="SM00181">
    <property type="entry name" value="EGF"/>
    <property type="match status" value="2"/>
</dbReference>
<reference evidence="6" key="2">
    <citation type="submission" date="2025-09" db="UniProtKB">
        <authorList>
            <consortium name="Ensembl"/>
        </authorList>
    </citation>
    <scope>IDENTIFICATION</scope>
</reference>
<proteinExistence type="predicted"/>
<dbReference type="STRING" id="30732.ENSOMEP00000028353"/>
<dbReference type="PROSITE" id="PS50026">
    <property type="entry name" value="EGF_3"/>
    <property type="match status" value="2"/>
</dbReference>
<dbReference type="GO" id="GO:0007399">
    <property type="term" value="P:nervous system development"/>
    <property type="evidence" value="ECO:0007669"/>
    <property type="project" value="UniProtKB-ARBA"/>
</dbReference>
<feature type="disulfide bond" evidence="2">
    <location>
        <begin position="108"/>
        <end position="117"/>
    </location>
</feature>
<dbReference type="SUPFAM" id="SSF57196">
    <property type="entry name" value="EGF/Laminin"/>
    <property type="match status" value="1"/>
</dbReference>
<sequence>MPEEVIPASLGLSSQTANASSFHGCIRNLYINHELQDFTRSTMKPGVLPGCQPCRQLYCVHGICQPNAAQVSAACTGECCLAACTGNSCLCVHGTCVVLDAQTYRCQCEKGYAGALCNSAAGSCRSRPCLHGSCAQTEEGESCVCERGFTGESCDAESPCRGDPVRDFHRLQRGSALCQTTKPFSWVECQGACGAASHQGVNATSSCCAPLRIRRRRLAFECDDGTSFTQDVEKPVECGCKECV</sequence>
<dbReference type="Proteomes" id="UP000261560">
    <property type="component" value="Unplaced"/>
</dbReference>
<dbReference type="PROSITE" id="PS50025">
    <property type="entry name" value="LAM_G_DOMAIN"/>
    <property type="match status" value="1"/>
</dbReference>
<dbReference type="GeneTree" id="ENSGT00940000170319"/>
<dbReference type="InterPro" id="IPR013320">
    <property type="entry name" value="ConA-like_dom_sf"/>
</dbReference>
<dbReference type="InterPro" id="IPR001791">
    <property type="entry name" value="Laminin_G"/>
</dbReference>
<feature type="domain" description="EGF-like" evidence="5">
    <location>
        <begin position="85"/>
        <end position="118"/>
    </location>
</feature>
<keyword evidence="7" id="KW-1185">Reference proteome</keyword>
<dbReference type="PROSITE" id="PS01225">
    <property type="entry name" value="CTCK_2"/>
    <property type="match status" value="1"/>
</dbReference>
<dbReference type="AlphaFoldDB" id="A0A3B3DE14"/>
<name>A0A3B3DE14_ORYME</name>
<dbReference type="Ensembl" id="ENSOMET00000031772.1">
    <property type="protein sequence ID" value="ENSOMEP00000028353.1"/>
    <property type="gene ID" value="ENSOMEG00000011408.1"/>
</dbReference>
<evidence type="ECO:0000313" key="7">
    <source>
        <dbReference type="Proteomes" id="UP000261560"/>
    </source>
</evidence>